<dbReference type="SUPFAM" id="SSF55021">
    <property type="entry name" value="ACT-like"/>
    <property type="match status" value="2"/>
</dbReference>
<dbReference type="AlphaFoldDB" id="A0A1G1KTG5"/>
<accession>A0A1G1KTG5</accession>
<evidence type="ECO:0000259" key="1">
    <source>
        <dbReference type="PROSITE" id="PS51671"/>
    </source>
</evidence>
<dbReference type="Proteomes" id="UP000178187">
    <property type="component" value="Unassembled WGS sequence"/>
</dbReference>
<feature type="domain" description="ACT" evidence="1">
    <location>
        <begin position="6"/>
        <end position="82"/>
    </location>
</feature>
<dbReference type="EMBL" id="MHFR01000053">
    <property type="protein sequence ID" value="OGW96135.1"/>
    <property type="molecule type" value="Genomic_DNA"/>
</dbReference>
<dbReference type="InterPro" id="IPR045865">
    <property type="entry name" value="ACT-like_dom_sf"/>
</dbReference>
<dbReference type="InterPro" id="IPR002912">
    <property type="entry name" value="ACT_dom"/>
</dbReference>
<dbReference type="Gene3D" id="3.30.2130.10">
    <property type="entry name" value="VC0802-like"/>
    <property type="match status" value="1"/>
</dbReference>
<reference evidence="2 3" key="1">
    <citation type="journal article" date="2016" name="Nat. Commun.">
        <title>Thousands of microbial genomes shed light on interconnected biogeochemical processes in an aquifer system.</title>
        <authorList>
            <person name="Anantharaman K."/>
            <person name="Brown C.T."/>
            <person name="Hug L.A."/>
            <person name="Sharon I."/>
            <person name="Castelle C.J."/>
            <person name="Probst A.J."/>
            <person name="Thomas B.C."/>
            <person name="Singh A."/>
            <person name="Wilkins M.J."/>
            <person name="Karaoz U."/>
            <person name="Brodie E.L."/>
            <person name="Williams K.H."/>
            <person name="Hubbard S.S."/>
            <person name="Banfield J.F."/>
        </authorList>
    </citation>
    <scope>NUCLEOTIDE SEQUENCE [LARGE SCALE GENOMIC DNA]</scope>
</reference>
<name>A0A1G1KTG5_9BACT</name>
<dbReference type="PROSITE" id="PS51671">
    <property type="entry name" value="ACT"/>
    <property type="match status" value="1"/>
</dbReference>
<gene>
    <name evidence="2" type="ORF">A3G33_02135</name>
</gene>
<protein>
    <recommendedName>
        <fullName evidence="1">ACT domain-containing protein</fullName>
    </recommendedName>
</protein>
<comment type="caution">
    <text evidence="2">The sequence shown here is derived from an EMBL/GenBank/DDBJ whole genome shotgun (WGS) entry which is preliminary data.</text>
</comment>
<dbReference type="PANTHER" id="PTHR40099">
    <property type="entry name" value="ACETOLACTATE SYNTHASE, SMALL SUBUNIT"/>
    <property type="match status" value="1"/>
</dbReference>
<organism evidence="2 3">
    <name type="scientific">Candidatus Danuiimicrobium aquiferis</name>
    <dbReference type="NCBI Taxonomy" id="1801832"/>
    <lineage>
        <taxon>Bacteria</taxon>
        <taxon>Pseudomonadati</taxon>
        <taxon>Candidatus Omnitrophota</taxon>
        <taxon>Candidatus Danuiimicrobium</taxon>
    </lineage>
</organism>
<proteinExistence type="predicted"/>
<dbReference type="InterPro" id="IPR045739">
    <property type="entry name" value="ACT_dom_pair"/>
</dbReference>
<evidence type="ECO:0000313" key="2">
    <source>
        <dbReference type="EMBL" id="OGW96135.1"/>
    </source>
</evidence>
<evidence type="ECO:0000313" key="3">
    <source>
        <dbReference type="Proteomes" id="UP000178187"/>
    </source>
</evidence>
<dbReference type="PANTHER" id="PTHR40099:SF1">
    <property type="entry name" value="ACETOLACTATE SYNTHASE, SMALL SUBUNIT"/>
    <property type="match status" value="1"/>
</dbReference>
<sequence>MPIQKQISVFLENRPGLLARICNVLCEASINIQALSVHDTVDNAVVRLLVDNPTKALLLIEQEDFYLMEQDVVVLQVDNKPGTLSRIAEKLARADINISYAYCTAGSSQSTGCIVIKTENPEKTLECLREFEFGVE</sequence>
<dbReference type="Pfam" id="PF19571">
    <property type="entry name" value="ACT_8"/>
    <property type="match status" value="1"/>
</dbReference>